<organism evidence="1">
    <name type="scientific">Arundo donax</name>
    <name type="common">Giant reed</name>
    <name type="synonym">Donax arundinaceus</name>
    <dbReference type="NCBI Taxonomy" id="35708"/>
    <lineage>
        <taxon>Eukaryota</taxon>
        <taxon>Viridiplantae</taxon>
        <taxon>Streptophyta</taxon>
        <taxon>Embryophyta</taxon>
        <taxon>Tracheophyta</taxon>
        <taxon>Spermatophyta</taxon>
        <taxon>Magnoliopsida</taxon>
        <taxon>Liliopsida</taxon>
        <taxon>Poales</taxon>
        <taxon>Poaceae</taxon>
        <taxon>PACMAD clade</taxon>
        <taxon>Arundinoideae</taxon>
        <taxon>Arundineae</taxon>
        <taxon>Arundo</taxon>
    </lineage>
</organism>
<reference evidence="1" key="2">
    <citation type="journal article" date="2015" name="Data Brief">
        <title>Shoot transcriptome of the giant reed, Arundo donax.</title>
        <authorList>
            <person name="Barrero R.A."/>
            <person name="Guerrero F.D."/>
            <person name="Moolhuijzen P."/>
            <person name="Goolsby J.A."/>
            <person name="Tidwell J."/>
            <person name="Bellgard S.E."/>
            <person name="Bellgard M.I."/>
        </authorList>
    </citation>
    <scope>NUCLEOTIDE SEQUENCE</scope>
    <source>
        <tissue evidence="1">Shoot tissue taken approximately 20 cm above the soil surface</tissue>
    </source>
</reference>
<accession>A0A0A9BW95</accession>
<sequence length="12" mass="1391">MIYPVTLISLQI</sequence>
<evidence type="ECO:0000313" key="1">
    <source>
        <dbReference type="EMBL" id="JAD65445.1"/>
    </source>
</evidence>
<proteinExistence type="predicted"/>
<dbReference type="EMBL" id="GBRH01232450">
    <property type="protein sequence ID" value="JAD65445.1"/>
    <property type="molecule type" value="Transcribed_RNA"/>
</dbReference>
<protein>
    <submittedName>
        <fullName evidence="1">Uncharacterized protein</fullName>
    </submittedName>
</protein>
<reference evidence="1" key="1">
    <citation type="submission" date="2014-09" db="EMBL/GenBank/DDBJ databases">
        <authorList>
            <person name="Magalhaes I.L.F."/>
            <person name="Oliveira U."/>
            <person name="Santos F.R."/>
            <person name="Vidigal T.H.D.A."/>
            <person name="Brescovit A.D."/>
            <person name="Santos A.J."/>
        </authorList>
    </citation>
    <scope>NUCLEOTIDE SEQUENCE</scope>
    <source>
        <tissue evidence="1">Shoot tissue taken approximately 20 cm above the soil surface</tissue>
    </source>
</reference>
<name>A0A0A9BW95_ARUDO</name>